<gene>
    <name evidence="2" type="ORF">SAMN02744037_00541</name>
</gene>
<name>A0A1M6L311_9FIRM</name>
<keyword evidence="1" id="KW-0472">Membrane</keyword>
<evidence type="ECO:0000313" key="2">
    <source>
        <dbReference type="EMBL" id="SHJ65625.1"/>
    </source>
</evidence>
<feature type="transmembrane region" description="Helical" evidence="1">
    <location>
        <begin position="32"/>
        <end position="51"/>
    </location>
</feature>
<evidence type="ECO:0000313" key="3">
    <source>
        <dbReference type="Proteomes" id="UP000242497"/>
    </source>
</evidence>
<protein>
    <submittedName>
        <fullName evidence="2">Stage III sporulation protein AF</fullName>
    </submittedName>
</protein>
<organism evidence="2 3">
    <name type="scientific">Tepidibacter formicigenes DSM 15518</name>
    <dbReference type="NCBI Taxonomy" id="1123349"/>
    <lineage>
        <taxon>Bacteria</taxon>
        <taxon>Bacillati</taxon>
        <taxon>Bacillota</taxon>
        <taxon>Clostridia</taxon>
        <taxon>Peptostreptococcales</taxon>
        <taxon>Peptostreptococcaceae</taxon>
        <taxon>Tepidibacter</taxon>
    </lineage>
</organism>
<dbReference type="Proteomes" id="UP000242497">
    <property type="component" value="Unassembled WGS sequence"/>
</dbReference>
<dbReference type="RefSeq" id="WP_072887050.1">
    <property type="nucleotide sequence ID" value="NZ_FRAE01000009.1"/>
</dbReference>
<reference evidence="3" key="1">
    <citation type="submission" date="2016-11" db="EMBL/GenBank/DDBJ databases">
        <authorList>
            <person name="Varghese N."/>
            <person name="Submissions S."/>
        </authorList>
    </citation>
    <scope>NUCLEOTIDE SEQUENCE [LARGE SCALE GENOMIC DNA]</scope>
    <source>
        <strain evidence="3">DSM 15518</strain>
    </source>
</reference>
<feature type="transmembrane region" description="Helical" evidence="1">
    <location>
        <begin position="6"/>
        <end position="25"/>
    </location>
</feature>
<evidence type="ECO:0000256" key="1">
    <source>
        <dbReference type="SAM" id="Phobius"/>
    </source>
</evidence>
<keyword evidence="1" id="KW-1133">Transmembrane helix</keyword>
<dbReference type="Pfam" id="PF09581">
    <property type="entry name" value="Spore_III_AF"/>
    <property type="match status" value="1"/>
</dbReference>
<accession>A0A1M6L311</accession>
<keyword evidence="1" id="KW-0812">Transmembrane</keyword>
<dbReference type="AlphaFoldDB" id="A0A1M6L311"/>
<sequence length="186" mass="21877">MDFVKEWISSILIAAFIINLIDMLLPSGNLKSYINLALNFIFIFIVITPIINNFTNEMSIEDKILKEFNEFQYGYNEKLMAFDKNIDKEKIRENYNNYLKESINLKLEEQGYKLESIEIEGNEVKNLVIKELKTNKNSNNESKEKIEFKESENCKEAFSESKVHEENIKNTLNKVFKVSIEKIKIN</sequence>
<dbReference type="InterPro" id="IPR014245">
    <property type="entry name" value="Spore_III_AF"/>
</dbReference>
<dbReference type="STRING" id="1123349.SAMN02744037_00541"/>
<dbReference type="OrthoDB" id="1738919at2"/>
<keyword evidence="3" id="KW-1185">Reference proteome</keyword>
<proteinExistence type="predicted"/>
<dbReference type="EMBL" id="FRAE01000009">
    <property type="protein sequence ID" value="SHJ65625.1"/>
    <property type="molecule type" value="Genomic_DNA"/>
</dbReference>